<dbReference type="RefSeq" id="YP_009052435.1">
    <property type="nucleotide sequence ID" value="NC_024697.1"/>
</dbReference>
<gene>
    <name evidence="1" type="ORF">AaV_366</name>
</gene>
<keyword evidence="2" id="KW-1185">Reference proteome</keyword>
<name>A0A076FGW1_9VIRU</name>
<dbReference type="KEGG" id="vg:20041535"/>
<organism evidence="1 2">
    <name type="scientific">Aureococcus anophagefferens virus</name>
    <dbReference type="NCBI Taxonomy" id="1474867"/>
    <lineage>
        <taxon>Viruses</taxon>
        <taxon>Varidnaviria</taxon>
        <taxon>Bamfordvirae</taxon>
        <taxon>Nucleocytoviricota</taxon>
        <taxon>Megaviricetes</taxon>
        <taxon>Imitervirales</taxon>
        <taxon>Schizomimiviridae</taxon>
        <taxon>Kratosvirus</taxon>
        <taxon>Kratosvirus quantuckense</taxon>
    </lineage>
</organism>
<evidence type="ECO:0000313" key="1">
    <source>
        <dbReference type="EMBL" id="AII16972.1"/>
    </source>
</evidence>
<evidence type="ECO:0000313" key="2">
    <source>
        <dbReference type="Proteomes" id="UP000028667"/>
    </source>
</evidence>
<proteinExistence type="predicted"/>
<protein>
    <submittedName>
        <fullName evidence="1">Uncharacterized protein</fullName>
    </submittedName>
</protein>
<reference evidence="1 2" key="1">
    <citation type="journal article" date="2014" name="Virology">
        <title>Genome of brown tide virus (AaV), the little giant of the Megaviridae, elucidates NCLDV genome expansion and host-virus coevolution.</title>
        <authorList>
            <person name="Moniruzzaman M."/>
            <person name="LeCleir G.R."/>
            <person name="Brown C.M."/>
            <person name="Gobler C.J."/>
            <person name="Bidle K.D."/>
            <person name="Wilson W.H."/>
            <person name="Wilhelm S.W."/>
        </authorList>
    </citation>
    <scope>NUCLEOTIDE SEQUENCE [LARGE SCALE GENOMIC DNA]</scope>
    <source>
        <strain evidence="1">BtV-01</strain>
    </source>
</reference>
<sequence>MIEITENLEHLSILCSNRLKMKKIHDKVFDKTIEICFSHSNNGDYECLVDFTEDLDNEISLKDILYYFEYHSETFQHFYVLPVIGFENTLLLNWSKVL</sequence>
<accession>A0A076FGW1</accession>
<dbReference type="GeneID" id="20041535"/>
<dbReference type="Proteomes" id="UP000028667">
    <property type="component" value="Segment"/>
</dbReference>
<dbReference type="EMBL" id="KJ645900">
    <property type="protein sequence ID" value="AII16972.1"/>
    <property type="molecule type" value="Genomic_DNA"/>
</dbReference>